<dbReference type="EMBL" id="NEVH01006723">
    <property type="protein sequence ID" value="PNF37083.1"/>
    <property type="molecule type" value="Genomic_DNA"/>
</dbReference>
<feature type="transmembrane region" description="Helical" evidence="1">
    <location>
        <begin position="6"/>
        <end position="24"/>
    </location>
</feature>
<sequence>MKNTNFSYFAALIIMTVIMPISGFEDECHCGVFRNRMAEEPIISHSPSFVMPCDKEGRESCKAMCTALVQVTENVAPVMLCEMVHEATADFKPALFFRICDDQQWEYSGLSSEEPICCLEGRPTTCQ</sequence>
<name>A0A2J7R8B0_9NEOP</name>
<keyword evidence="1" id="KW-0812">Transmembrane</keyword>
<keyword evidence="1" id="KW-1133">Transmembrane helix</keyword>
<comment type="caution">
    <text evidence="2">The sequence shown here is derived from an EMBL/GenBank/DDBJ whole genome shotgun (WGS) entry which is preliminary data.</text>
</comment>
<dbReference type="OrthoDB" id="7643562at2759"/>
<evidence type="ECO:0008006" key="4">
    <source>
        <dbReference type="Google" id="ProtNLM"/>
    </source>
</evidence>
<gene>
    <name evidence="2" type="ORF">B7P43_G08091</name>
</gene>
<dbReference type="Proteomes" id="UP000235965">
    <property type="component" value="Unassembled WGS sequence"/>
</dbReference>
<evidence type="ECO:0000313" key="2">
    <source>
        <dbReference type="EMBL" id="PNF37083.1"/>
    </source>
</evidence>
<evidence type="ECO:0000256" key="1">
    <source>
        <dbReference type="SAM" id="Phobius"/>
    </source>
</evidence>
<reference evidence="2 3" key="1">
    <citation type="submission" date="2017-12" db="EMBL/GenBank/DDBJ databases">
        <title>Hemimetabolous genomes reveal molecular basis of termite eusociality.</title>
        <authorList>
            <person name="Harrison M.C."/>
            <person name="Jongepier E."/>
            <person name="Robertson H.M."/>
            <person name="Arning N."/>
            <person name="Bitard-Feildel T."/>
            <person name="Chao H."/>
            <person name="Childers C.P."/>
            <person name="Dinh H."/>
            <person name="Doddapaneni H."/>
            <person name="Dugan S."/>
            <person name="Gowin J."/>
            <person name="Greiner C."/>
            <person name="Han Y."/>
            <person name="Hu H."/>
            <person name="Hughes D.S.T."/>
            <person name="Huylmans A.-K."/>
            <person name="Kemena C."/>
            <person name="Kremer L.P.M."/>
            <person name="Lee S.L."/>
            <person name="Lopez-Ezquerra A."/>
            <person name="Mallet L."/>
            <person name="Monroy-Kuhn J.M."/>
            <person name="Moser A."/>
            <person name="Murali S.C."/>
            <person name="Muzny D.M."/>
            <person name="Otani S."/>
            <person name="Piulachs M.-D."/>
            <person name="Poelchau M."/>
            <person name="Qu J."/>
            <person name="Schaub F."/>
            <person name="Wada-Katsumata A."/>
            <person name="Worley K.C."/>
            <person name="Xie Q."/>
            <person name="Ylla G."/>
            <person name="Poulsen M."/>
            <person name="Gibbs R.A."/>
            <person name="Schal C."/>
            <person name="Richards S."/>
            <person name="Belles X."/>
            <person name="Korb J."/>
            <person name="Bornberg-Bauer E."/>
        </authorList>
    </citation>
    <scope>NUCLEOTIDE SEQUENCE [LARGE SCALE GENOMIC DNA]</scope>
    <source>
        <tissue evidence="2">Whole body</tissue>
    </source>
</reference>
<proteinExistence type="predicted"/>
<dbReference type="InParanoid" id="A0A2J7R8B0"/>
<accession>A0A2J7R8B0</accession>
<protein>
    <recommendedName>
        <fullName evidence="4">Follicle cell protein 3C-1</fullName>
    </recommendedName>
</protein>
<organism evidence="2 3">
    <name type="scientific">Cryptotermes secundus</name>
    <dbReference type="NCBI Taxonomy" id="105785"/>
    <lineage>
        <taxon>Eukaryota</taxon>
        <taxon>Metazoa</taxon>
        <taxon>Ecdysozoa</taxon>
        <taxon>Arthropoda</taxon>
        <taxon>Hexapoda</taxon>
        <taxon>Insecta</taxon>
        <taxon>Pterygota</taxon>
        <taxon>Neoptera</taxon>
        <taxon>Polyneoptera</taxon>
        <taxon>Dictyoptera</taxon>
        <taxon>Blattodea</taxon>
        <taxon>Blattoidea</taxon>
        <taxon>Termitoidae</taxon>
        <taxon>Kalotermitidae</taxon>
        <taxon>Cryptotermitinae</taxon>
        <taxon>Cryptotermes</taxon>
    </lineage>
</organism>
<keyword evidence="3" id="KW-1185">Reference proteome</keyword>
<dbReference type="AlphaFoldDB" id="A0A2J7R8B0"/>
<evidence type="ECO:0000313" key="3">
    <source>
        <dbReference type="Proteomes" id="UP000235965"/>
    </source>
</evidence>
<keyword evidence="1" id="KW-0472">Membrane</keyword>